<comment type="caution">
    <text evidence="7">The sequence shown here is derived from an EMBL/GenBank/DDBJ whole genome shotgun (WGS) entry which is preliminary data.</text>
</comment>
<proteinExistence type="inferred from homology"/>
<dbReference type="SUPFAM" id="SSF47473">
    <property type="entry name" value="EF-hand"/>
    <property type="match status" value="2"/>
</dbReference>
<dbReference type="Pfam" id="PF13833">
    <property type="entry name" value="EF-hand_8"/>
    <property type="match status" value="2"/>
</dbReference>
<comment type="similarity">
    <text evidence="1">Belongs to the recoverin family.</text>
</comment>
<dbReference type="PANTHER" id="PTHR23055">
    <property type="entry name" value="CALCIUM BINDING PROTEINS"/>
    <property type="match status" value="1"/>
</dbReference>
<dbReference type="AlphaFoldDB" id="A0A819MWM4"/>
<accession>A0A819MWM4</accession>
<protein>
    <recommendedName>
        <fullName evidence="5">EF-hand domain-containing protein</fullName>
    </recommendedName>
</protein>
<evidence type="ECO:0000256" key="4">
    <source>
        <dbReference type="ARBA" id="ARBA00022837"/>
    </source>
</evidence>
<evidence type="ECO:0000256" key="3">
    <source>
        <dbReference type="ARBA" id="ARBA00022737"/>
    </source>
</evidence>
<dbReference type="InterPro" id="IPR028846">
    <property type="entry name" value="Recoverin"/>
</dbReference>
<dbReference type="Proteomes" id="UP000663866">
    <property type="component" value="Unassembled WGS sequence"/>
</dbReference>
<organism evidence="7 9">
    <name type="scientific">Rotaria magnacalcarata</name>
    <dbReference type="NCBI Taxonomy" id="392030"/>
    <lineage>
        <taxon>Eukaryota</taxon>
        <taxon>Metazoa</taxon>
        <taxon>Spiralia</taxon>
        <taxon>Gnathifera</taxon>
        <taxon>Rotifera</taxon>
        <taxon>Eurotatoria</taxon>
        <taxon>Bdelloidea</taxon>
        <taxon>Philodinida</taxon>
        <taxon>Philodinidae</taxon>
        <taxon>Rotaria</taxon>
    </lineage>
</organism>
<feature type="domain" description="EF-hand" evidence="5">
    <location>
        <begin position="219"/>
        <end position="254"/>
    </location>
</feature>
<dbReference type="Gene3D" id="1.10.238.10">
    <property type="entry name" value="EF-hand"/>
    <property type="match status" value="2"/>
</dbReference>
<feature type="domain" description="EF-hand" evidence="5">
    <location>
        <begin position="255"/>
        <end position="290"/>
    </location>
</feature>
<dbReference type="PANTHER" id="PTHR23055:SF69">
    <property type="entry name" value="NEURONAL CALCIUM SENSOR 2"/>
    <property type="match status" value="1"/>
</dbReference>
<dbReference type="EMBL" id="CAJOBF010001821">
    <property type="protein sequence ID" value="CAF3986677.1"/>
    <property type="molecule type" value="Genomic_DNA"/>
</dbReference>
<dbReference type="Pfam" id="PF13499">
    <property type="entry name" value="EF-hand_7"/>
    <property type="match status" value="1"/>
</dbReference>
<evidence type="ECO:0000256" key="1">
    <source>
        <dbReference type="ARBA" id="ARBA00006049"/>
    </source>
</evidence>
<dbReference type="InterPro" id="IPR018247">
    <property type="entry name" value="EF_Hand_1_Ca_BS"/>
</dbReference>
<feature type="domain" description="EF-hand" evidence="5">
    <location>
        <begin position="301"/>
        <end position="336"/>
    </location>
</feature>
<evidence type="ECO:0000313" key="6">
    <source>
        <dbReference type="EMBL" id="CAF3771579.1"/>
    </source>
</evidence>
<dbReference type="InterPro" id="IPR002048">
    <property type="entry name" value="EF_hand_dom"/>
</dbReference>
<keyword evidence="3" id="KW-0677">Repeat</keyword>
<dbReference type="EMBL" id="CAJOBG010000174">
    <property type="protein sequence ID" value="CAF3771579.1"/>
    <property type="molecule type" value="Genomic_DNA"/>
</dbReference>
<dbReference type="PROSITE" id="PS50222">
    <property type="entry name" value="EF_HAND_2"/>
    <property type="match status" value="4"/>
</dbReference>
<keyword evidence="10" id="KW-1185">Reference proteome</keyword>
<keyword evidence="4" id="KW-0106">Calcium</keyword>
<dbReference type="GO" id="GO:0005509">
    <property type="term" value="F:calcium ion binding"/>
    <property type="evidence" value="ECO:0007669"/>
    <property type="project" value="InterPro"/>
</dbReference>
<feature type="domain" description="EF-hand" evidence="5">
    <location>
        <begin position="67"/>
        <end position="102"/>
    </location>
</feature>
<evidence type="ECO:0000259" key="5">
    <source>
        <dbReference type="PROSITE" id="PS50222"/>
    </source>
</evidence>
<dbReference type="PROSITE" id="PS00018">
    <property type="entry name" value="EF_HAND_1"/>
    <property type="match status" value="4"/>
</dbReference>
<evidence type="ECO:0000313" key="7">
    <source>
        <dbReference type="EMBL" id="CAF3986677.1"/>
    </source>
</evidence>
<dbReference type="PRINTS" id="PR00450">
    <property type="entry name" value="RECOVERIN"/>
</dbReference>
<dbReference type="EMBL" id="CAJOBH010004672">
    <property type="protein sequence ID" value="CAF3998526.1"/>
    <property type="molecule type" value="Genomic_DNA"/>
</dbReference>
<dbReference type="Proteomes" id="UP000681967">
    <property type="component" value="Unassembled WGS sequence"/>
</dbReference>
<evidence type="ECO:0000313" key="9">
    <source>
        <dbReference type="Proteomes" id="UP000663842"/>
    </source>
</evidence>
<dbReference type="FunFam" id="1.10.238.10:FF:000009">
    <property type="entry name" value="Visinin-like protein 1"/>
    <property type="match status" value="1"/>
</dbReference>
<dbReference type="CDD" id="cd00051">
    <property type="entry name" value="EFh"/>
    <property type="match status" value="3"/>
</dbReference>
<gene>
    <name evidence="8" type="ORF">BYL167_LOCUS13553</name>
    <name evidence="6" type="ORF">OVN521_LOCUS2272</name>
    <name evidence="7" type="ORF">UXM345_LOCUS15364</name>
</gene>
<dbReference type="Proteomes" id="UP000663842">
    <property type="component" value="Unassembled WGS sequence"/>
</dbReference>
<keyword evidence="2" id="KW-0479">Metal-binding</keyword>
<evidence type="ECO:0000313" key="8">
    <source>
        <dbReference type="EMBL" id="CAF3998526.1"/>
    </source>
</evidence>
<sequence length="344" mass="39914">MGQKSGKKQKDFTQLSDEDINRLTKNTSYSREQIQEWHQGFLHDCPYGKVDKKKFIDVYKKFYPEGKAENFCTQVFKAFDSDDNGFIDFVEFIVAVNITSHGDAKDKLQLAFEMYDMNKNGKKRDEKDTHSIASSHTLLTSSREFVSFFLNNITMGHKGSKDVSIELDDETIDRLTKNTNYTPEQIRQWHQAFLRDCPTGKLSSRQFTEVYKKFYPEHEAEKYSAQVFRTFDMDNNGYIDFMEFLLAVNINSNGDVRDKLGLAFDLYDMNSNGQIDKKEMTKVITAIYELLGEDNRKGENSPENRVKKIMEQLDLNDDKNISRDEFVAGCLKDDVLRKLLAPNV</sequence>
<reference evidence="7" key="1">
    <citation type="submission" date="2021-02" db="EMBL/GenBank/DDBJ databases">
        <authorList>
            <person name="Nowell W R."/>
        </authorList>
    </citation>
    <scope>NUCLEOTIDE SEQUENCE</scope>
</reference>
<evidence type="ECO:0000256" key="2">
    <source>
        <dbReference type="ARBA" id="ARBA00022723"/>
    </source>
</evidence>
<dbReference type="InterPro" id="IPR011992">
    <property type="entry name" value="EF-hand-dom_pair"/>
</dbReference>
<name>A0A819MWM4_9BILA</name>
<evidence type="ECO:0000313" key="10">
    <source>
        <dbReference type="Proteomes" id="UP000663866"/>
    </source>
</evidence>
<dbReference type="SMART" id="SM00054">
    <property type="entry name" value="EFh"/>
    <property type="match status" value="4"/>
</dbReference>